<accession>A0A8J8NBK2</accession>
<evidence type="ECO:0000313" key="1">
    <source>
        <dbReference type="EMBL" id="TNV71844.1"/>
    </source>
</evidence>
<organism evidence="1 2">
    <name type="scientific">Halteria grandinella</name>
    <dbReference type="NCBI Taxonomy" id="5974"/>
    <lineage>
        <taxon>Eukaryota</taxon>
        <taxon>Sar</taxon>
        <taxon>Alveolata</taxon>
        <taxon>Ciliophora</taxon>
        <taxon>Intramacronucleata</taxon>
        <taxon>Spirotrichea</taxon>
        <taxon>Stichotrichia</taxon>
        <taxon>Sporadotrichida</taxon>
        <taxon>Halteriidae</taxon>
        <taxon>Halteria</taxon>
    </lineage>
</organism>
<name>A0A8J8NBK2_HALGN</name>
<dbReference type="EMBL" id="RRYP01026559">
    <property type="protein sequence ID" value="TNV71844.1"/>
    <property type="molecule type" value="Genomic_DNA"/>
</dbReference>
<dbReference type="AlphaFoldDB" id="A0A8J8NBK2"/>
<dbReference type="Proteomes" id="UP000785679">
    <property type="component" value="Unassembled WGS sequence"/>
</dbReference>
<proteinExistence type="predicted"/>
<keyword evidence="2" id="KW-1185">Reference proteome</keyword>
<protein>
    <submittedName>
        <fullName evidence="1">Uncharacterized protein</fullName>
    </submittedName>
</protein>
<sequence length="92" mass="10814">MQRRDSRKATIPKMVARVLQNQPADSITRFLFSNQGNEKIKRTILAFLISDFPRLILVSGSWYVGFHSTLKEQLEELDNRYPKLYEDSLRLI</sequence>
<comment type="caution">
    <text evidence="1">The sequence shown here is derived from an EMBL/GenBank/DDBJ whole genome shotgun (WGS) entry which is preliminary data.</text>
</comment>
<gene>
    <name evidence="1" type="ORF">FGO68_gene17146</name>
</gene>
<evidence type="ECO:0000313" key="2">
    <source>
        <dbReference type="Proteomes" id="UP000785679"/>
    </source>
</evidence>
<reference evidence="1" key="1">
    <citation type="submission" date="2019-06" db="EMBL/GenBank/DDBJ databases">
        <authorList>
            <person name="Zheng W."/>
        </authorList>
    </citation>
    <scope>NUCLEOTIDE SEQUENCE</scope>
    <source>
        <strain evidence="1">QDHG01</strain>
    </source>
</reference>
<dbReference type="OrthoDB" id="407343at2759"/>